<protein>
    <submittedName>
        <fullName evidence="1">Uncharacterized protein</fullName>
    </submittedName>
</protein>
<accession>A0A7C5L5W4</accession>
<dbReference type="AlphaFoldDB" id="A0A7C5L5W4"/>
<organism evidence="1">
    <name type="scientific">Aquifex aeolicus</name>
    <dbReference type="NCBI Taxonomy" id="63363"/>
    <lineage>
        <taxon>Bacteria</taxon>
        <taxon>Pseudomonadati</taxon>
        <taxon>Aquificota</taxon>
        <taxon>Aquificia</taxon>
        <taxon>Aquificales</taxon>
        <taxon>Aquificaceae</taxon>
        <taxon>Aquifex</taxon>
    </lineage>
</organism>
<sequence length="96" mass="11051">MMGIRKEDVVARSVKIEVVGEVERCHTAEDSKFYCLPVEIHFDNGEVRRYLLKSHNEPKGIENFLGNKKGVKDRLEKSFVLLRDGDIRIVYTAKAD</sequence>
<evidence type="ECO:0000313" key="1">
    <source>
        <dbReference type="EMBL" id="HHJ64291.1"/>
    </source>
</evidence>
<dbReference type="EMBL" id="DRNB01000188">
    <property type="protein sequence ID" value="HHJ64291.1"/>
    <property type="molecule type" value="Genomic_DNA"/>
</dbReference>
<comment type="caution">
    <text evidence="1">The sequence shown here is derived from an EMBL/GenBank/DDBJ whole genome shotgun (WGS) entry which is preliminary data.</text>
</comment>
<proteinExistence type="predicted"/>
<gene>
    <name evidence="1" type="ORF">ENJ61_05215</name>
</gene>
<dbReference type="Proteomes" id="UP000885792">
    <property type="component" value="Unassembled WGS sequence"/>
</dbReference>
<reference evidence="1" key="1">
    <citation type="journal article" date="2020" name="mSystems">
        <title>Genome- and Community-Level Interaction Insights into Carbon Utilization and Element Cycling Functions of Hydrothermarchaeota in Hydrothermal Sediment.</title>
        <authorList>
            <person name="Zhou Z."/>
            <person name="Liu Y."/>
            <person name="Xu W."/>
            <person name="Pan J."/>
            <person name="Luo Z.H."/>
            <person name="Li M."/>
        </authorList>
    </citation>
    <scope>NUCLEOTIDE SEQUENCE [LARGE SCALE GENOMIC DNA]</scope>
    <source>
        <strain evidence="1">HyVt-501</strain>
    </source>
</reference>
<name>A0A7C5L5W4_AQUAO</name>